<dbReference type="Proteomes" id="UP001146067">
    <property type="component" value="Unassembled WGS sequence"/>
</dbReference>
<accession>A0A9X3PLS1</accession>
<organism evidence="1 2">
    <name type="scientific">Glycomyces luteolus</name>
    <dbReference type="NCBI Taxonomy" id="2670330"/>
    <lineage>
        <taxon>Bacteria</taxon>
        <taxon>Bacillati</taxon>
        <taxon>Actinomycetota</taxon>
        <taxon>Actinomycetes</taxon>
        <taxon>Glycomycetales</taxon>
        <taxon>Glycomycetaceae</taxon>
        <taxon>Glycomyces</taxon>
    </lineage>
</organism>
<dbReference type="EMBL" id="JAPZVP010000011">
    <property type="protein sequence ID" value="MDA1360995.1"/>
    <property type="molecule type" value="Genomic_DNA"/>
</dbReference>
<dbReference type="Gene3D" id="2.30.110.10">
    <property type="entry name" value="Electron Transport, Fmn-binding Protein, Chain A"/>
    <property type="match status" value="1"/>
</dbReference>
<dbReference type="PANTHER" id="PTHR42815:SF2">
    <property type="entry name" value="FAD-BINDING, PUTATIVE (AFU_ORTHOLOGUE AFUA_6G07600)-RELATED"/>
    <property type="match status" value="1"/>
</dbReference>
<evidence type="ECO:0000313" key="2">
    <source>
        <dbReference type="Proteomes" id="UP001146067"/>
    </source>
</evidence>
<dbReference type="RefSeq" id="WP_270110955.1">
    <property type="nucleotide sequence ID" value="NZ_JAPZVP010000011.1"/>
</dbReference>
<comment type="caution">
    <text evidence="1">The sequence shown here is derived from an EMBL/GenBank/DDBJ whole genome shotgun (WGS) entry which is preliminary data.</text>
</comment>
<reference evidence="1" key="1">
    <citation type="submission" date="2022-12" db="EMBL/GenBank/DDBJ databases">
        <title>Gycomyces niveus sp.nov.,a novel actinomycete isolated from soil in Shouguan.</title>
        <authorList>
            <person name="Yang X."/>
        </authorList>
    </citation>
    <scope>NUCLEOTIDE SEQUENCE</scope>
    <source>
        <strain evidence="1">NEAU-A15</strain>
    </source>
</reference>
<keyword evidence="2" id="KW-1185">Reference proteome</keyword>
<proteinExistence type="predicted"/>
<gene>
    <name evidence="1" type="ORF">O1R50_15295</name>
</gene>
<sequence>MQHPGETAVQRRAGVDAGNWGSALVGDTIPPVAADFLALQRLIAIGAADDEGLVWATALAGPAGFVSSADERTVVVDRAPAGADPLAGAFDAERDLGVLAIEPSTRRRMRINGTARRVGDGLLIRTGQVYSNCPKYLQTRHPEGSFAAGAQGASRTGTILTDSQRRWISTADTFIVATLAEGKGTDASHRGGNPGFVAVTGERTLTWPDYIGNSMYMTLGNLELDARCGLLFLDWEHGHALHLSGRARTDWDPRRAAGFPGAQRVVDFELERAVAIEHALPMRWTFEKYSKFNPS</sequence>
<name>A0A9X3PLS1_9ACTN</name>
<dbReference type="PANTHER" id="PTHR42815">
    <property type="entry name" value="FAD-BINDING, PUTATIVE (AFU_ORTHOLOGUE AFUA_6G07600)-RELATED"/>
    <property type="match status" value="1"/>
</dbReference>
<dbReference type="InterPro" id="IPR012349">
    <property type="entry name" value="Split_barrel_FMN-bd"/>
</dbReference>
<protein>
    <submittedName>
        <fullName evidence="1">Pyridoxamine 5'-phosphate oxidase family protein</fullName>
    </submittedName>
</protein>
<evidence type="ECO:0000313" key="1">
    <source>
        <dbReference type="EMBL" id="MDA1360995.1"/>
    </source>
</evidence>
<dbReference type="AlphaFoldDB" id="A0A9X3PLS1"/>
<dbReference type="SUPFAM" id="SSF50475">
    <property type="entry name" value="FMN-binding split barrel"/>
    <property type="match status" value="1"/>
</dbReference>